<evidence type="ECO:0000256" key="6">
    <source>
        <dbReference type="ARBA" id="ARBA00022530"/>
    </source>
</evidence>
<sequence>MRQYSNPYGMGVNKLPSYSGYGYNEPFTTLWMRGFLSPHLTNAWRPQRPQEHENQQYEYNLPVHPLPLPSLPTPFQPQQPGLQAQNLPQQPTLMPVQQGQLPAIQQGQPALQQGEPTLIQQQVAPAEGQTQQMYPFIYKLMHQEPIQQVPEQQIPMQQVPMQQVPMQQVPGFQIPMHQVPRQQVPMQPPQQQPIYPGLYYMQYKAGNRGAPARLGIVSSEEIQDGMAGVGPPAYSAIYPGFVGMGPGFGDMPQNRGFQGDFTMEDDLPAKGGQAIGQGGIVQFPNINIPAAGANPGPGQTAIIPEGNPAVLGPMLPNPNVNYPSLGLDPVGQSKLPIGITPASVPIVTDDAFANYLPVGTEATTPLGIHQEIPMTFAEATVSPNIQGISFVENEFRQPLIRQDQGYFQEP</sequence>
<dbReference type="FunCoup" id="A0A6P8SM33">
    <property type="interactions" value="13"/>
</dbReference>
<evidence type="ECO:0000256" key="5">
    <source>
        <dbReference type="ARBA" id="ARBA00022525"/>
    </source>
</evidence>
<name>A0A6P8SM33_GEOSA</name>
<dbReference type="InParanoid" id="A0A6P8SM33"/>
<evidence type="ECO:0000256" key="3">
    <source>
        <dbReference type="ARBA" id="ARBA00006452"/>
    </source>
</evidence>
<evidence type="ECO:0000256" key="4">
    <source>
        <dbReference type="ARBA" id="ARBA00014018"/>
    </source>
</evidence>
<dbReference type="Pfam" id="PF05111">
    <property type="entry name" value="Amelin"/>
    <property type="match status" value="1"/>
</dbReference>
<comment type="similarity">
    <text evidence="3">Belongs to the ameloblastin family.</text>
</comment>
<dbReference type="OrthoDB" id="9908655at2759"/>
<keyword evidence="10" id="KW-0379">Hydroxylation</keyword>
<organism evidence="11 12">
    <name type="scientific">Geotrypetes seraphini</name>
    <name type="common">Gaboon caecilian</name>
    <name type="synonym">Caecilia seraphini</name>
    <dbReference type="NCBI Taxonomy" id="260995"/>
    <lineage>
        <taxon>Eukaryota</taxon>
        <taxon>Metazoa</taxon>
        <taxon>Chordata</taxon>
        <taxon>Craniata</taxon>
        <taxon>Vertebrata</taxon>
        <taxon>Euteleostomi</taxon>
        <taxon>Amphibia</taxon>
        <taxon>Gymnophiona</taxon>
        <taxon>Geotrypetes</taxon>
    </lineage>
</organism>
<reference evidence="12" key="1">
    <citation type="submission" date="2025-08" db="UniProtKB">
        <authorList>
            <consortium name="RefSeq"/>
        </authorList>
    </citation>
    <scope>IDENTIFICATION</scope>
</reference>
<dbReference type="AlphaFoldDB" id="A0A6P8SM33"/>
<dbReference type="GO" id="GO:0031214">
    <property type="term" value="P:biomineral tissue development"/>
    <property type="evidence" value="ECO:0007669"/>
    <property type="project" value="UniProtKB-KW"/>
</dbReference>
<dbReference type="KEGG" id="gsh:117367594"/>
<accession>A0A6P8SM33</accession>
<dbReference type="Proteomes" id="UP000515159">
    <property type="component" value="Chromosome 1"/>
</dbReference>
<evidence type="ECO:0000313" key="12">
    <source>
        <dbReference type="RefSeq" id="XP_033816181.1"/>
    </source>
</evidence>
<keyword evidence="8" id="KW-0091">Biomineralization</keyword>
<dbReference type="PANTHER" id="PTHR14115">
    <property type="entry name" value="AMELOBLASTIN"/>
    <property type="match status" value="1"/>
</dbReference>
<dbReference type="PANTHER" id="PTHR14115:SF0">
    <property type="entry name" value="AMELOBLASTIN"/>
    <property type="match status" value="1"/>
</dbReference>
<dbReference type="CTD" id="258"/>
<gene>
    <name evidence="12" type="primary">AMBN</name>
</gene>
<keyword evidence="7" id="KW-0597">Phosphoprotein</keyword>
<comment type="subcellular location">
    <subcellularLocation>
        <location evidence="2">Secreted</location>
        <location evidence="2">Extracellular space</location>
        <location evidence="2">Extracellular matrix</location>
    </subcellularLocation>
</comment>
<keyword evidence="5" id="KW-0964">Secreted</keyword>
<dbReference type="GO" id="GO:0007155">
    <property type="term" value="P:cell adhesion"/>
    <property type="evidence" value="ECO:0007669"/>
    <property type="project" value="TreeGrafter"/>
</dbReference>
<dbReference type="GO" id="GO:0042475">
    <property type="term" value="P:odontogenesis of dentin-containing tooth"/>
    <property type="evidence" value="ECO:0007669"/>
    <property type="project" value="InterPro"/>
</dbReference>
<evidence type="ECO:0000256" key="8">
    <source>
        <dbReference type="ARBA" id="ARBA00022591"/>
    </source>
</evidence>
<evidence type="ECO:0000256" key="9">
    <source>
        <dbReference type="ARBA" id="ARBA00022729"/>
    </source>
</evidence>
<keyword evidence="9" id="KW-0732">Signal</keyword>
<dbReference type="GO" id="GO:0008083">
    <property type="term" value="F:growth factor activity"/>
    <property type="evidence" value="ECO:0007669"/>
    <property type="project" value="TreeGrafter"/>
</dbReference>
<keyword evidence="11" id="KW-1185">Reference proteome</keyword>
<dbReference type="RefSeq" id="XP_033816181.1">
    <property type="nucleotide sequence ID" value="XM_033960290.1"/>
</dbReference>
<dbReference type="GeneID" id="117367594"/>
<evidence type="ECO:0000256" key="7">
    <source>
        <dbReference type="ARBA" id="ARBA00022553"/>
    </source>
</evidence>
<comment type="function">
    <text evidence="1">Involved in the mineralization and structural organization of enamel.</text>
</comment>
<protein>
    <recommendedName>
        <fullName evidence="4">Ameloblastin</fullName>
    </recommendedName>
</protein>
<dbReference type="InterPro" id="IPR007798">
    <property type="entry name" value="Amelin"/>
</dbReference>
<evidence type="ECO:0000313" key="11">
    <source>
        <dbReference type="Proteomes" id="UP000515159"/>
    </source>
</evidence>
<evidence type="ECO:0000256" key="2">
    <source>
        <dbReference type="ARBA" id="ARBA00004498"/>
    </source>
</evidence>
<evidence type="ECO:0000256" key="1">
    <source>
        <dbReference type="ARBA" id="ARBA00004035"/>
    </source>
</evidence>
<proteinExistence type="inferred from homology"/>
<keyword evidence="6" id="KW-0272">Extracellular matrix</keyword>
<dbReference type="SMART" id="SM00817">
    <property type="entry name" value="Amelin"/>
    <property type="match status" value="1"/>
</dbReference>
<evidence type="ECO:0000256" key="10">
    <source>
        <dbReference type="ARBA" id="ARBA00023278"/>
    </source>
</evidence>
<dbReference type="GO" id="GO:0030345">
    <property type="term" value="F:structural constituent of tooth enamel"/>
    <property type="evidence" value="ECO:0007669"/>
    <property type="project" value="InterPro"/>
</dbReference>